<keyword evidence="3" id="KW-1185">Reference proteome</keyword>
<accession>A0A7H0LFS6</accession>
<name>A0A7H0LFS6_9SPHN</name>
<keyword evidence="1" id="KW-0732">Signal</keyword>
<proteinExistence type="predicted"/>
<dbReference type="Proteomes" id="UP000516148">
    <property type="component" value="Chromosome"/>
</dbReference>
<feature type="signal peptide" evidence="1">
    <location>
        <begin position="1"/>
        <end position="31"/>
    </location>
</feature>
<dbReference type="RefSeq" id="WP_187760857.1">
    <property type="nucleotide sequence ID" value="NZ_CP061038.1"/>
</dbReference>
<evidence type="ECO:0000256" key="1">
    <source>
        <dbReference type="SAM" id="SignalP"/>
    </source>
</evidence>
<organism evidence="2 3">
    <name type="scientific">Sphingomonas alpina</name>
    <dbReference type="NCBI Taxonomy" id="653931"/>
    <lineage>
        <taxon>Bacteria</taxon>
        <taxon>Pseudomonadati</taxon>
        <taxon>Pseudomonadota</taxon>
        <taxon>Alphaproteobacteria</taxon>
        <taxon>Sphingomonadales</taxon>
        <taxon>Sphingomonadaceae</taxon>
        <taxon>Sphingomonas</taxon>
    </lineage>
</organism>
<evidence type="ECO:0000313" key="3">
    <source>
        <dbReference type="Proteomes" id="UP000516148"/>
    </source>
</evidence>
<gene>
    <name evidence="2" type="ORF">H3Z74_17510</name>
</gene>
<dbReference type="AlphaFoldDB" id="A0A7H0LFS6"/>
<evidence type="ECO:0008006" key="4">
    <source>
        <dbReference type="Google" id="ProtNLM"/>
    </source>
</evidence>
<evidence type="ECO:0000313" key="2">
    <source>
        <dbReference type="EMBL" id="QNQ08529.1"/>
    </source>
</evidence>
<feature type="chain" id="PRO_5028988525" description="DUF3471 domain-containing protein" evidence="1">
    <location>
        <begin position="32"/>
        <end position="243"/>
    </location>
</feature>
<protein>
    <recommendedName>
        <fullName evidence="4">DUF3471 domain-containing protein</fullName>
    </recommendedName>
</protein>
<sequence length="243" mass="26206">MKLDSTKLLMIYSAVLTTAFAVSLGGGGAVAQSGAKTSFDTIDVKRINVREDDGTLRMIVSNTSRSPGIIYHGKERPHPSGNRGAGIIFYNSEGTENGGLTFGGETGKDGKVSGSGHLSFDQYQQDQVIQLTQSEYDGRRWAAMIVNDRPETPLDFDLAEKLGKMPAGAERDAFLKKLEADGVGGRQRLFVGKTRNRDSAVMLSDALGRPRMMLKVTNDGAASIDFLDENGKVQRSLAATDKQ</sequence>
<dbReference type="EMBL" id="CP061038">
    <property type="protein sequence ID" value="QNQ08529.1"/>
    <property type="molecule type" value="Genomic_DNA"/>
</dbReference>
<dbReference type="KEGG" id="spap:H3Z74_17510"/>
<reference evidence="2 3" key="1">
    <citation type="submission" date="2020-09" db="EMBL/GenBank/DDBJ databases">
        <title>Sphingomonas sp., a new species isolated from pork steak.</title>
        <authorList>
            <person name="Heidler von Heilborn D."/>
        </authorList>
    </citation>
    <scope>NUCLEOTIDE SEQUENCE [LARGE SCALE GENOMIC DNA]</scope>
    <source>
        <strain evidence="3">S8-3T</strain>
    </source>
</reference>